<keyword evidence="8" id="KW-0968">Cytoplasmic vesicle</keyword>
<protein>
    <submittedName>
        <fullName evidence="10">Clathrin assembly protein At4g40080</fullName>
    </submittedName>
</protein>
<dbReference type="PROSITE" id="PS50942">
    <property type="entry name" value="ENTH"/>
    <property type="match status" value="1"/>
</dbReference>
<reference evidence="10" key="1">
    <citation type="submission" date="2025-08" db="UniProtKB">
        <authorList>
            <consortium name="RefSeq"/>
        </authorList>
    </citation>
    <scope>IDENTIFICATION</scope>
</reference>
<dbReference type="InterPro" id="IPR011417">
    <property type="entry name" value="ANTH_dom"/>
</dbReference>
<name>A0A1U8AG86_NELNU</name>
<dbReference type="PANTHER" id="PTHR22951:SF76">
    <property type="entry name" value="OS09G0468150 PROTEIN"/>
    <property type="match status" value="1"/>
</dbReference>
<dbReference type="GO" id="GO:0048268">
    <property type="term" value="P:clathrin coat assembly"/>
    <property type="evidence" value="ECO:0007669"/>
    <property type="project" value="InterPro"/>
</dbReference>
<keyword evidence="5" id="KW-0333">Golgi apparatus</keyword>
<keyword evidence="4" id="KW-0254">Endocytosis</keyword>
<evidence type="ECO:0000256" key="2">
    <source>
        <dbReference type="ARBA" id="ARBA00004555"/>
    </source>
</evidence>
<organism evidence="9 10">
    <name type="scientific">Nelumbo nucifera</name>
    <name type="common">Sacred lotus</name>
    <dbReference type="NCBI Taxonomy" id="4432"/>
    <lineage>
        <taxon>Eukaryota</taxon>
        <taxon>Viridiplantae</taxon>
        <taxon>Streptophyta</taxon>
        <taxon>Embryophyta</taxon>
        <taxon>Tracheophyta</taxon>
        <taxon>Spermatophyta</taxon>
        <taxon>Magnoliopsida</taxon>
        <taxon>Proteales</taxon>
        <taxon>Nelumbonaceae</taxon>
        <taxon>Nelumbo</taxon>
    </lineage>
</organism>
<dbReference type="SMART" id="SM00273">
    <property type="entry name" value="ENTH"/>
    <property type="match status" value="1"/>
</dbReference>
<evidence type="ECO:0000313" key="9">
    <source>
        <dbReference type="Proteomes" id="UP000189703"/>
    </source>
</evidence>
<dbReference type="InterPro" id="IPR013809">
    <property type="entry name" value="ENTH"/>
</dbReference>
<evidence type="ECO:0000256" key="1">
    <source>
        <dbReference type="ARBA" id="ARBA00004132"/>
    </source>
</evidence>
<evidence type="ECO:0000256" key="6">
    <source>
        <dbReference type="ARBA" id="ARBA00023136"/>
    </source>
</evidence>
<proteinExistence type="predicted"/>
<evidence type="ECO:0000256" key="5">
    <source>
        <dbReference type="ARBA" id="ARBA00023034"/>
    </source>
</evidence>
<evidence type="ECO:0000256" key="7">
    <source>
        <dbReference type="ARBA" id="ARBA00023176"/>
    </source>
</evidence>
<dbReference type="OrthoDB" id="44015at2759"/>
<gene>
    <name evidence="10" type="primary">LOC104604098</name>
</gene>
<dbReference type="OMA" id="PSTELLW"/>
<dbReference type="SUPFAM" id="SSF48464">
    <property type="entry name" value="ENTH/VHS domain"/>
    <property type="match status" value="1"/>
</dbReference>
<dbReference type="GO" id="GO:0005794">
    <property type="term" value="C:Golgi apparatus"/>
    <property type="evidence" value="ECO:0007669"/>
    <property type="project" value="UniProtKB-SubCell"/>
</dbReference>
<evidence type="ECO:0000313" key="10">
    <source>
        <dbReference type="RefSeq" id="XP_010266629.1"/>
    </source>
</evidence>
<dbReference type="InterPro" id="IPR045192">
    <property type="entry name" value="AP180-like"/>
</dbReference>
<evidence type="ECO:0000256" key="8">
    <source>
        <dbReference type="ARBA" id="ARBA00023329"/>
    </source>
</evidence>
<dbReference type="GO" id="GO:0072583">
    <property type="term" value="P:clathrin-dependent endocytosis"/>
    <property type="evidence" value="ECO:0000318"/>
    <property type="project" value="GO_Central"/>
</dbReference>
<dbReference type="AlphaFoldDB" id="A0A1U8AG86"/>
<dbReference type="Pfam" id="PF07651">
    <property type="entry name" value="ANTH"/>
    <property type="match status" value="1"/>
</dbReference>
<dbReference type="InterPro" id="IPR008942">
    <property type="entry name" value="ENTH_VHS"/>
</dbReference>
<accession>A0A1U8AG86</accession>
<comment type="subcellular location">
    <subcellularLocation>
        <location evidence="1">Cytoplasmic vesicle</location>
        <location evidence="1">Clathrin-coated vesicle</location>
    </subcellularLocation>
    <subcellularLocation>
        <location evidence="2">Golgi apparatus</location>
    </subcellularLocation>
    <subcellularLocation>
        <location evidence="3">Membrane</location>
        <location evidence="3">Clathrin-coated pit</location>
    </subcellularLocation>
</comment>
<dbReference type="GO" id="GO:0000149">
    <property type="term" value="F:SNARE binding"/>
    <property type="evidence" value="ECO:0000318"/>
    <property type="project" value="GO_Central"/>
</dbReference>
<dbReference type="GO" id="GO:0005905">
    <property type="term" value="C:clathrin-coated pit"/>
    <property type="evidence" value="ECO:0000318"/>
    <property type="project" value="GO_Central"/>
</dbReference>
<dbReference type="STRING" id="4432.A0A1U8AG86"/>
<dbReference type="KEGG" id="nnu:104604098"/>
<dbReference type="RefSeq" id="XP_010266629.1">
    <property type="nucleotide sequence ID" value="XM_010268327.2"/>
</dbReference>
<dbReference type="Gene3D" id="1.25.40.90">
    <property type="match status" value="1"/>
</dbReference>
<evidence type="ECO:0000256" key="3">
    <source>
        <dbReference type="ARBA" id="ARBA00004600"/>
    </source>
</evidence>
<dbReference type="FunCoup" id="A0A1U8AG86">
    <property type="interactions" value="29"/>
</dbReference>
<keyword evidence="9" id="KW-1185">Reference proteome</keyword>
<dbReference type="eggNOG" id="KOG0251">
    <property type="taxonomic scope" value="Eukaryota"/>
</dbReference>
<dbReference type="GeneID" id="104604098"/>
<keyword evidence="7" id="KW-0168">Coated pit</keyword>
<dbReference type="CDD" id="cd16987">
    <property type="entry name" value="ANTH_N_AP180_plant"/>
    <property type="match status" value="1"/>
</dbReference>
<dbReference type="PANTHER" id="PTHR22951">
    <property type="entry name" value="CLATHRIN ASSEMBLY PROTEIN"/>
    <property type="match status" value="1"/>
</dbReference>
<dbReference type="FunFam" id="1.25.40.90:FF:000035">
    <property type="entry name" value="Putative clathrin assembly protein At4g40080"/>
    <property type="match status" value="1"/>
</dbReference>
<dbReference type="GO" id="GO:0030136">
    <property type="term" value="C:clathrin-coated vesicle"/>
    <property type="evidence" value="ECO:0000318"/>
    <property type="project" value="GO_Central"/>
</dbReference>
<keyword evidence="6" id="KW-0472">Membrane</keyword>
<dbReference type="GO" id="GO:0005545">
    <property type="term" value="F:1-phosphatidylinositol binding"/>
    <property type="evidence" value="ECO:0000318"/>
    <property type="project" value="GO_Central"/>
</dbReference>
<dbReference type="Proteomes" id="UP000189703">
    <property type="component" value="Unplaced"/>
</dbReference>
<dbReference type="GO" id="GO:0005546">
    <property type="term" value="F:phosphatidylinositol-4,5-bisphosphate binding"/>
    <property type="evidence" value="ECO:0000318"/>
    <property type="project" value="GO_Central"/>
</dbReference>
<sequence length="361" mass="40464">MGRRTKLRDIVGALKDKASISKAALLSKPNTTALHLAVLRATTHEPSSPPHEKHIAAVLAFGHSSRPTASLCIITLMDRLQNTHNSSVALKCLITVHNIIRRGTFILQDQLSIYPSSGGRNYLNLSNFRDYANSETWELSSWVRWYARVLEQLIFTCRILGGFFLSSSTLGVGEKDVSEEEEEKVSSLLNGDLIKEIDAFVGAVEEMCKAPDPVHAQSNKLVYEVMKLIADDYQSAQKEITLRIYELRERLSSLSFGESVELVCVLRRMENCKERLSLQFLNNKTTAAELLWGLIREVKDRIGTTKDSEAGVRPETVERRLMVSESARLGERVLRSGDSVRFSSGRLELNRVSKTILESVV</sequence>
<evidence type="ECO:0000256" key="4">
    <source>
        <dbReference type="ARBA" id="ARBA00022583"/>
    </source>
</evidence>
<dbReference type="GO" id="GO:0032050">
    <property type="term" value="F:clathrin heavy chain binding"/>
    <property type="evidence" value="ECO:0000318"/>
    <property type="project" value="GO_Central"/>
</dbReference>
<dbReference type="InterPro" id="IPR048050">
    <property type="entry name" value="ANTH_N_plant"/>
</dbReference>
<dbReference type="GO" id="GO:0006900">
    <property type="term" value="P:vesicle budding from membrane"/>
    <property type="evidence" value="ECO:0000318"/>
    <property type="project" value="GO_Central"/>
</dbReference>